<evidence type="ECO:0000259" key="8">
    <source>
        <dbReference type="PROSITE" id="PS51718"/>
    </source>
</evidence>
<keyword evidence="4" id="KW-0175">Coiled coil</keyword>
<evidence type="ECO:0000313" key="10">
    <source>
        <dbReference type="Proteomes" id="UP000780801"/>
    </source>
</evidence>
<feature type="domain" description="Dynamin-type G" evidence="8">
    <location>
        <begin position="238"/>
        <end position="399"/>
    </location>
</feature>
<dbReference type="GO" id="GO:0005741">
    <property type="term" value="C:mitochondrial outer membrane"/>
    <property type="evidence" value="ECO:0007669"/>
    <property type="project" value="TreeGrafter"/>
</dbReference>
<feature type="compositionally biased region" description="Low complexity" evidence="7">
    <location>
        <begin position="111"/>
        <end position="134"/>
    </location>
</feature>
<keyword evidence="10" id="KW-1185">Reference proteome</keyword>
<gene>
    <name evidence="9" type="primary">FZO1_1</name>
    <name evidence="9" type="ORF">BGW38_006661</name>
</gene>
<feature type="region of interest" description="Disordered" evidence="7">
    <location>
        <begin position="1"/>
        <end position="32"/>
    </location>
</feature>
<protein>
    <submittedName>
        <fullName evidence="9">Mitofusin</fullName>
    </submittedName>
</protein>
<evidence type="ECO:0000256" key="1">
    <source>
        <dbReference type="ARBA" id="ARBA00004370"/>
    </source>
</evidence>
<dbReference type="InterPro" id="IPR045063">
    <property type="entry name" value="Dynamin_N"/>
</dbReference>
<dbReference type="GO" id="GO:0051646">
    <property type="term" value="P:mitochondrion localization"/>
    <property type="evidence" value="ECO:0007669"/>
    <property type="project" value="TreeGrafter"/>
</dbReference>
<proteinExistence type="predicted"/>
<feature type="compositionally biased region" description="Polar residues" evidence="7">
    <location>
        <begin position="155"/>
        <end position="178"/>
    </location>
</feature>
<dbReference type="PANTHER" id="PTHR10465:SF0">
    <property type="entry name" value="SARCALUMENIN"/>
    <property type="match status" value="1"/>
</dbReference>
<feature type="compositionally biased region" description="Polar residues" evidence="7">
    <location>
        <begin position="1"/>
        <end position="15"/>
    </location>
</feature>
<dbReference type="GO" id="GO:0008053">
    <property type="term" value="P:mitochondrial fusion"/>
    <property type="evidence" value="ECO:0007669"/>
    <property type="project" value="TreeGrafter"/>
</dbReference>
<dbReference type="EMBL" id="JAABOA010004282">
    <property type="protein sequence ID" value="KAF9577863.1"/>
    <property type="molecule type" value="Genomic_DNA"/>
</dbReference>
<dbReference type="Pfam" id="PF00350">
    <property type="entry name" value="Dynamin_N"/>
    <property type="match status" value="1"/>
</dbReference>
<evidence type="ECO:0000256" key="4">
    <source>
        <dbReference type="ARBA" id="ARBA00023054"/>
    </source>
</evidence>
<evidence type="ECO:0000256" key="2">
    <source>
        <dbReference type="ARBA" id="ARBA00022741"/>
    </source>
</evidence>
<dbReference type="InterPro" id="IPR027094">
    <property type="entry name" value="Mitofusin_fam"/>
</dbReference>
<comment type="subcellular location">
    <subcellularLocation>
        <location evidence="1">Membrane</location>
    </subcellularLocation>
</comment>
<dbReference type="PROSITE" id="PS51718">
    <property type="entry name" value="G_DYNAMIN_2"/>
    <property type="match status" value="1"/>
</dbReference>
<dbReference type="InterPro" id="IPR027417">
    <property type="entry name" value="P-loop_NTPase"/>
</dbReference>
<dbReference type="SUPFAM" id="SSF52540">
    <property type="entry name" value="P-loop containing nucleoside triphosphate hydrolases"/>
    <property type="match status" value="1"/>
</dbReference>
<keyword evidence="6" id="KW-0472">Membrane</keyword>
<reference evidence="9" key="1">
    <citation type="journal article" date="2020" name="Fungal Divers.">
        <title>Resolving the Mortierellaceae phylogeny through synthesis of multi-gene phylogenetics and phylogenomics.</title>
        <authorList>
            <person name="Vandepol N."/>
            <person name="Liber J."/>
            <person name="Desiro A."/>
            <person name="Na H."/>
            <person name="Kennedy M."/>
            <person name="Barry K."/>
            <person name="Grigoriev I.V."/>
            <person name="Miller A.N."/>
            <person name="O'Donnell K."/>
            <person name="Stajich J.E."/>
            <person name="Bonito G."/>
        </authorList>
    </citation>
    <scope>NUCLEOTIDE SEQUENCE</scope>
    <source>
        <strain evidence="9">KOD1015</strain>
    </source>
</reference>
<sequence length="399" mass="43922">MSSYFTPQSAQTQRRGSLPGLGNDSDRTQSGSAFSHVLPSLSYAAAASAPNENQFSHNLILQQQVFADKSNRLLNLIQNTRGLLEEIRETNATKPWQTYYPPSFQFTTQSALAGSAPTAASTSASSSPLRRSTSFHPDEDERSAFPGPGPHQRLQRSFTSAPGSPQHVQSPTSESAPSSLGRLFPELNVLKLDFKVGNYASGSDSLLRGLERNAIAHLLDGRIQQSVKHLDNLYQRVSDKSSKVLITGDLNAGKSTLVNALMQRTILPVDQQPCTSLFCEVLDAQEKNEGQEAVHAIKDPALYNREDPNTFTVVDMRHLEKFMNDVIDGYEDYAQVKVYCQDRRKVNDSLLHNGVVDIALIDSPGLNRDSVKTTALFARQQEIDVVVFVVSAENHFTLS</sequence>
<dbReference type="InterPro" id="IPR030381">
    <property type="entry name" value="G_DYNAMIN_dom"/>
</dbReference>
<dbReference type="PANTHER" id="PTHR10465">
    <property type="entry name" value="TRANSMEMBRANE GTPASE FZO1"/>
    <property type="match status" value="1"/>
</dbReference>
<name>A0A9P6FLJ6_9FUNG</name>
<dbReference type="Gene3D" id="3.40.50.300">
    <property type="entry name" value="P-loop containing nucleotide triphosphate hydrolases"/>
    <property type="match status" value="1"/>
</dbReference>
<dbReference type="GO" id="GO:0003924">
    <property type="term" value="F:GTPase activity"/>
    <property type="evidence" value="ECO:0007669"/>
    <property type="project" value="InterPro"/>
</dbReference>
<keyword evidence="2" id="KW-0547">Nucleotide-binding</keyword>
<dbReference type="Proteomes" id="UP000780801">
    <property type="component" value="Unassembled WGS sequence"/>
</dbReference>
<evidence type="ECO:0000256" key="6">
    <source>
        <dbReference type="ARBA" id="ARBA00023136"/>
    </source>
</evidence>
<comment type="caution">
    <text evidence="9">The sequence shown here is derived from an EMBL/GenBank/DDBJ whole genome shotgun (WGS) entry which is preliminary data.</text>
</comment>
<dbReference type="AlphaFoldDB" id="A0A9P6FLJ6"/>
<feature type="non-terminal residue" evidence="9">
    <location>
        <position position="399"/>
    </location>
</feature>
<dbReference type="GO" id="GO:0005525">
    <property type="term" value="F:GTP binding"/>
    <property type="evidence" value="ECO:0007669"/>
    <property type="project" value="UniProtKB-KW"/>
</dbReference>
<keyword evidence="5" id="KW-0342">GTP-binding</keyword>
<organism evidence="9 10">
    <name type="scientific">Lunasporangiospora selenospora</name>
    <dbReference type="NCBI Taxonomy" id="979761"/>
    <lineage>
        <taxon>Eukaryota</taxon>
        <taxon>Fungi</taxon>
        <taxon>Fungi incertae sedis</taxon>
        <taxon>Mucoromycota</taxon>
        <taxon>Mortierellomycotina</taxon>
        <taxon>Mortierellomycetes</taxon>
        <taxon>Mortierellales</taxon>
        <taxon>Mortierellaceae</taxon>
        <taxon>Lunasporangiospora</taxon>
    </lineage>
</organism>
<accession>A0A9P6FLJ6</accession>
<evidence type="ECO:0000256" key="7">
    <source>
        <dbReference type="SAM" id="MobiDB-lite"/>
    </source>
</evidence>
<feature type="region of interest" description="Disordered" evidence="7">
    <location>
        <begin position="111"/>
        <end position="179"/>
    </location>
</feature>
<evidence type="ECO:0000256" key="5">
    <source>
        <dbReference type="ARBA" id="ARBA00023134"/>
    </source>
</evidence>
<dbReference type="OrthoDB" id="9984778at2759"/>
<keyword evidence="3" id="KW-0378">Hydrolase</keyword>
<evidence type="ECO:0000256" key="3">
    <source>
        <dbReference type="ARBA" id="ARBA00022801"/>
    </source>
</evidence>
<evidence type="ECO:0000313" key="9">
    <source>
        <dbReference type="EMBL" id="KAF9577863.1"/>
    </source>
</evidence>